<evidence type="ECO:0000313" key="1">
    <source>
        <dbReference type="EMBL" id="KZP13659.1"/>
    </source>
</evidence>
<dbReference type="OrthoDB" id="391988at2759"/>
<protein>
    <submittedName>
        <fullName evidence="1">Uncharacterized protein</fullName>
    </submittedName>
</protein>
<sequence>MAPSDLPALKSLTAEVLDKCPRFRILLAGKLYQDQLKVRNGKILLNPIHVQSQRSEQTVFRGLHEVCDINEPIIPPENSRVVLHKSQGFEPGETGNLKTVKDFILSRGDGVELKDRVHAVWLCVEIPLAGGRIFEIGDEEFLKLGLPGKFKFKSTL</sequence>
<reference evidence="1 2" key="1">
    <citation type="journal article" date="2016" name="Mol. Biol. Evol.">
        <title>Comparative Genomics of Early-Diverging Mushroom-Forming Fungi Provides Insights into the Origins of Lignocellulose Decay Capabilities.</title>
        <authorList>
            <person name="Nagy L.G."/>
            <person name="Riley R."/>
            <person name="Tritt A."/>
            <person name="Adam C."/>
            <person name="Daum C."/>
            <person name="Floudas D."/>
            <person name="Sun H."/>
            <person name="Yadav J.S."/>
            <person name="Pangilinan J."/>
            <person name="Larsson K.H."/>
            <person name="Matsuura K."/>
            <person name="Barry K."/>
            <person name="Labutti K."/>
            <person name="Kuo R."/>
            <person name="Ohm R.A."/>
            <person name="Bhattacharya S.S."/>
            <person name="Shirouzu T."/>
            <person name="Yoshinaga Y."/>
            <person name="Martin F.M."/>
            <person name="Grigoriev I.V."/>
            <person name="Hibbett D.S."/>
        </authorList>
    </citation>
    <scope>NUCLEOTIDE SEQUENCE [LARGE SCALE GENOMIC DNA]</scope>
    <source>
        <strain evidence="1 2">CBS 109695</strain>
    </source>
</reference>
<proteinExistence type="predicted"/>
<accession>A0A166CHG0</accession>
<gene>
    <name evidence="1" type="ORF">FIBSPDRAFT_897212</name>
</gene>
<dbReference type="EMBL" id="KV417629">
    <property type="protein sequence ID" value="KZP13659.1"/>
    <property type="molecule type" value="Genomic_DNA"/>
</dbReference>
<evidence type="ECO:0000313" key="2">
    <source>
        <dbReference type="Proteomes" id="UP000076532"/>
    </source>
</evidence>
<name>A0A166CHG0_9AGAM</name>
<dbReference type="AlphaFoldDB" id="A0A166CHG0"/>
<dbReference type="Proteomes" id="UP000076532">
    <property type="component" value="Unassembled WGS sequence"/>
</dbReference>
<organism evidence="1 2">
    <name type="scientific">Athelia psychrophila</name>
    <dbReference type="NCBI Taxonomy" id="1759441"/>
    <lineage>
        <taxon>Eukaryota</taxon>
        <taxon>Fungi</taxon>
        <taxon>Dikarya</taxon>
        <taxon>Basidiomycota</taxon>
        <taxon>Agaricomycotina</taxon>
        <taxon>Agaricomycetes</taxon>
        <taxon>Agaricomycetidae</taxon>
        <taxon>Atheliales</taxon>
        <taxon>Atheliaceae</taxon>
        <taxon>Athelia</taxon>
    </lineage>
</organism>
<keyword evidence="2" id="KW-1185">Reference proteome</keyword>